<dbReference type="InterPro" id="IPR036852">
    <property type="entry name" value="Peptidase_S8/S53_dom_sf"/>
</dbReference>
<dbReference type="SUPFAM" id="SSF52743">
    <property type="entry name" value="Subtilisin-like"/>
    <property type="match status" value="1"/>
</dbReference>
<evidence type="ECO:0000256" key="1">
    <source>
        <dbReference type="ARBA" id="ARBA00011073"/>
    </source>
</evidence>
<feature type="active site" description="Charge relay system" evidence="5">
    <location>
        <position position="509"/>
    </location>
</feature>
<dbReference type="CDD" id="cd04847">
    <property type="entry name" value="Peptidases_S8_Subtilisin_like_2"/>
    <property type="match status" value="1"/>
</dbReference>
<dbReference type="NCBIfam" id="NF042956">
    <property type="entry name" value="IteS_antiphage"/>
    <property type="match status" value="1"/>
</dbReference>
<dbReference type="Pfam" id="PF00082">
    <property type="entry name" value="Peptidase_S8"/>
    <property type="match status" value="1"/>
</dbReference>
<organism evidence="7 8">
    <name type="scientific">Pseudomonas parafulva</name>
    <dbReference type="NCBI Taxonomy" id="157782"/>
    <lineage>
        <taxon>Bacteria</taxon>
        <taxon>Pseudomonadati</taxon>
        <taxon>Pseudomonadota</taxon>
        <taxon>Gammaproteobacteria</taxon>
        <taxon>Pseudomonadales</taxon>
        <taxon>Pseudomonadaceae</taxon>
        <taxon>Pseudomonas</taxon>
    </lineage>
</organism>
<evidence type="ECO:0000256" key="5">
    <source>
        <dbReference type="PROSITE-ProRule" id="PRU01240"/>
    </source>
</evidence>
<dbReference type="Proteomes" id="UP000258127">
    <property type="component" value="Chromosome"/>
</dbReference>
<evidence type="ECO:0000259" key="6">
    <source>
        <dbReference type="Pfam" id="PF00082"/>
    </source>
</evidence>
<dbReference type="KEGG" id="ppv:NJ69_19000"/>
<dbReference type="InterPro" id="IPR049955">
    <property type="entry name" value="IteS-like"/>
</dbReference>
<dbReference type="PANTHER" id="PTHR43806:SF11">
    <property type="entry name" value="CEREVISIN-RELATED"/>
    <property type="match status" value="1"/>
</dbReference>
<dbReference type="RefSeq" id="WP_039582308.1">
    <property type="nucleotide sequence ID" value="NZ_CP009747.1"/>
</dbReference>
<protein>
    <submittedName>
        <fullName evidence="7">Peptidase</fullName>
    </submittedName>
</protein>
<feature type="active site" description="Charge relay system" evidence="5">
    <location>
        <position position="309"/>
    </location>
</feature>
<dbReference type="InterPro" id="IPR000209">
    <property type="entry name" value="Peptidase_S8/S53_dom"/>
</dbReference>
<gene>
    <name evidence="7" type="ORF">DZC75_22790</name>
</gene>
<reference evidence="7 8" key="1">
    <citation type="submission" date="2018-08" db="EMBL/GenBank/DDBJ databases">
        <authorList>
            <person name="Lee Y."/>
            <person name="Kakembo D."/>
        </authorList>
    </citation>
    <scope>NUCLEOTIDE SEQUENCE [LARGE SCALE GENOMIC DNA]</scope>
    <source>
        <strain evidence="7 8">JBCS1880</strain>
    </source>
</reference>
<dbReference type="InterPro" id="IPR034074">
    <property type="entry name" value="Y4bN_pept_dom"/>
</dbReference>
<dbReference type="GO" id="GO:0006508">
    <property type="term" value="P:proteolysis"/>
    <property type="evidence" value="ECO:0007669"/>
    <property type="project" value="UniProtKB-KW"/>
</dbReference>
<proteinExistence type="inferred from homology"/>
<evidence type="ECO:0000256" key="2">
    <source>
        <dbReference type="ARBA" id="ARBA00022670"/>
    </source>
</evidence>
<dbReference type="Gene3D" id="3.40.50.200">
    <property type="entry name" value="Peptidase S8/S53 domain"/>
    <property type="match status" value="1"/>
</dbReference>
<dbReference type="PANTHER" id="PTHR43806">
    <property type="entry name" value="PEPTIDASE S8"/>
    <property type="match status" value="1"/>
</dbReference>
<keyword evidence="8" id="KW-1185">Reference proteome</keyword>
<dbReference type="InterPro" id="IPR050131">
    <property type="entry name" value="Peptidase_S8_subtilisin-like"/>
</dbReference>
<keyword evidence="4 5" id="KW-0720">Serine protease</keyword>
<feature type="domain" description="Peptidase S8/S53" evidence="6">
    <location>
        <begin position="274"/>
        <end position="548"/>
    </location>
</feature>
<dbReference type="EMBL" id="CP031641">
    <property type="protein sequence ID" value="AXO90694.1"/>
    <property type="molecule type" value="Genomic_DNA"/>
</dbReference>
<dbReference type="AlphaFoldDB" id="A0AAI8KD34"/>
<evidence type="ECO:0000313" key="7">
    <source>
        <dbReference type="EMBL" id="AXO90694.1"/>
    </source>
</evidence>
<keyword evidence="2 5" id="KW-0645">Protease</keyword>
<dbReference type="GO" id="GO:0004252">
    <property type="term" value="F:serine-type endopeptidase activity"/>
    <property type="evidence" value="ECO:0007669"/>
    <property type="project" value="UniProtKB-UniRule"/>
</dbReference>
<evidence type="ECO:0000256" key="3">
    <source>
        <dbReference type="ARBA" id="ARBA00022801"/>
    </source>
</evidence>
<accession>A0AAI8KD34</accession>
<comment type="similarity">
    <text evidence="1 5">Belongs to the peptidase S8 family.</text>
</comment>
<evidence type="ECO:0000313" key="8">
    <source>
        <dbReference type="Proteomes" id="UP000258127"/>
    </source>
</evidence>
<feature type="active site" description="Charge relay system" evidence="5">
    <location>
        <position position="279"/>
    </location>
</feature>
<name>A0AAI8KD34_9PSED</name>
<dbReference type="PROSITE" id="PS51892">
    <property type="entry name" value="SUBTILASE"/>
    <property type="match status" value="1"/>
</dbReference>
<keyword evidence="3 5" id="KW-0378">Hydrolase</keyword>
<evidence type="ECO:0000256" key="4">
    <source>
        <dbReference type="ARBA" id="ARBA00022825"/>
    </source>
</evidence>
<sequence length="759" mass="82598">MARKNTPAQPLLNARVENPFIHVPFQPGDLSSIEGGGGGGGKELVEVNAAYRQALSRTLAGASSALSREQMLHPQALTHLVLKLREKGIAKTHRPILVAEEAKLQPAGHGQIDEMLVGASANSLDVFDRVILHRDTKKIRSQLSVIESIEPWDRQRRNPEGSHRLLENGRAVLRLFQYQQGSFNAFNYETLVRILKSLSLPFVQIDQGRGLPVFGIRDLDKIQDDALEQILDFPGIRTIYAEKLFLPVTTVQMPMSGAVATQAQPTPQPVTLPTVAVFDSGVSSDAKLIEHFVKSRDPYVLPPDTNYEHGTAVASLVAGGAFFNDKHAWIPTTPAYVHDVCALEVSGSYMSDLELRLQSAVKKRPDVKVWNISIGGDACDDSHFSDIAMALDQLSDKYQVLFVVAAGNYNDLPRREWQKFSTLADRISSPGESVRALTVGSISHIDAAGALSAIGHPAPYSRCGPGPVFTPKPDITHVGGGVHAPWNAGSASLKVLWPDNQLRLGFGTSYAAPLASCMAAHAWQAVAGRPSLNPSPSLVKALMIHAAQLSSPDYDSYHRRYLGAGRPEDVLKALYDSDDSFTLVFQANLVPGNMRWRKTPYPIPDVLIEDGKFRGEVIITAAYAPPLDPNSGSEYVRANVELSFGAITGDTIQGMVPMDSDEGQSGYEIAQISAGGKWSPVKVHRAKFPNGTAVLQWGLQAKARLRAYEPELTEALPVNIIVTLRSLDRDPKVRAAGLKALSQCNWVHTPLPVRVPIRV</sequence>